<keyword evidence="2 6" id="KW-0853">WD repeat</keyword>
<feature type="repeat" description="WD" evidence="6">
    <location>
        <begin position="181"/>
        <end position="216"/>
    </location>
</feature>
<protein>
    <submittedName>
        <fullName evidence="9">WD40 repeat-like protein</fullName>
    </submittedName>
</protein>
<dbReference type="Proteomes" id="UP000244855">
    <property type="component" value="Unassembled WGS sequence"/>
</dbReference>
<evidence type="ECO:0000256" key="5">
    <source>
        <dbReference type="ARBA" id="ARBA00023242"/>
    </source>
</evidence>
<evidence type="ECO:0000256" key="3">
    <source>
        <dbReference type="ARBA" id="ARBA00022737"/>
    </source>
</evidence>
<dbReference type="PANTHER" id="PTHR22850">
    <property type="entry name" value="WD40 REPEAT FAMILY"/>
    <property type="match status" value="1"/>
</dbReference>
<proteinExistence type="predicted"/>
<evidence type="ECO:0000256" key="1">
    <source>
        <dbReference type="ARBA" id="ARBA00004123"/>
    </source>
</evidence>
<feature type="repeat" description="WD" evidence="6">
    <location>
        <begin position="278"/>
        <end position="316"/>
    </location>
</feature>
<evidence type="ECO:0000313" key="10">
    <source>
        <dbReference type="Proteomes" id="UP000244855"/>
    </source>
</evidence>
<dbReference type="CDD" id="cd00200">
    <property type="entry name" value="WD40"/>
    <property type="match status" value="1"/>
</dbReference>
<keyword evidence="3" id="KW-0677">Repeat</keyword>
<dbReference type="Pfam" id="PF12265">
    <property type="entry name" value="CAF1C_H4-bd"/>
    <property type="match status" value="1"/>
</dbReference>
<dbReference type="STRING" id="97972.A0A2V1DQC4"/>
<dbReference type="InterPro" id="IPR050459">
    <property type="entry name" value="WD_repeat_RBAP46/RBAP48/MSI1"/>
</dbReference>
<dbReference type="GO" id="GO:0005634">
    <property type="term" value="C:nucleus"/>
    <property type="evidence" value="ECO:0007669"/>
    <property type="project" value="UniProtKB-SubCell"/>
</dbReference>
<dbReference type="EMBL" id="KZ805373">
    <property type="protein sequence ID" value="PVI00453.1"/>
    <property type="molecule type" value="Genomic_DNA"/>
</dbReference>
<feature type="compositionally biased region" description="Basic residues" evidence="7">
    <location>
        <begin position="520"/>
        <end position="529"/>
    </location>
</feature>
<dbReference type="GO" id="GO:0006325">
    <property type="term" value="P:chromatin organization"/>
    <property type="evidence" value="ECO:0007669"/>
    <property type="project" value="UniProtKB-KW"/>
</dbReference>
<keyword evidence="5" id="KW-0539">Nucleus</keyword>
<name>A0A2V1DQC4_9PLEO</name>
<gene>
    <name evidence="9" type="ORF">DM02DRAFT_728556</name>
</gene>
<dbReference type="Gene3D" id="2.130.10.10">
    <property type="entry name" value="YVTN repeat-like/Quinoprotein amine dehydrogenase"/>
    <property type="match status" value="1"/>
</dbReference>
<dbReference type="InterPro" id="IPR001680">
    <property type="entry name" value="WD40_rpt"/>
</dbReference>
<evidence type="ECO:0000256" key="4">
    <source>
        <dbReference type="ARBA" id="ARBA00022853"/>
    </source>
</evidence>
<feature type="compositionally biased region" description="Pro residues" evidence="7">
    <location>
        <begin position="457"/>
        <end position="484"/>
    </location>
</feature>
<dbReference type="InterPro" id="IPR020472">
    <property type="entry name" value="WD40_PAC1"/>
</dbReference>
<evidence type="ECO:0000259" key="8">
    <source>
        <dbReference type="Pfam" id="PF12265"/>
    </source>
</evidence>
<dbReference type="InterPro" id="IPR022052">
    <property type="entry name" value="Histone-bd_RBBP4-like_N"/>
</dbReference>
<feature type="repeat" description="WD" evidence="6">
    <location>
        <begin position="324"/>
        <end position="366"/>
    </location>
</feature>
<feature type="compositionally biased region" description="Polar residues" evidence="7">
    <location>
        <begin position="438"/>
        <end position="452"/>
    </location>
</feature>
<dbReference type="OrthoDB" id="427795at2759"/>
<dbReference type="PROSITE" id="PS50294">
    <property type="entry name" value="WD_REPEATS_REGION"/>
    <property type="match status" value="3"/>
</dbReference>
<evidence type="ECO:0000256" key="6">
    <source>
        <dbReference type="PROSITE-ProRule" id="PRU00221"/>
    </source>
</evidence>
<dbReference type="SUPFAM" id="SSF50978">
    <property type="entry name" value="WD40 repeat-like"/>
    <property type="match status" value="1"/>
</dbReference>
<evidence type="ECO:0000256" key="2">
    <source>
        <dbReference type="ARBA" id="ARBA00022574"/>
    </source>
</evidence>
<dbReference type="PROSITE" id="PS00678">
    <property type="entry name" value="WD_REPEATS_1"/>
    <property type="match status" value="3"/>
</dbReference>
<dbReference type="PROSITE" id="PS50082">
    <property type="entry name" value="WD_REPEATS_2"/>
    <property type="match status" value="3"/>
</dbReference>
<keyword evidence="4" id="KW-0156">Chromatin regulator</keyword>
<accession>A0A2V1DQC4</accession>
<dbReference type="InterPro" id="IPR015943">
    <property type="entry name" value="WD40/YVTN_repeat-like_dom_sf"/>
</dbReference>
<feature type="domain" description="Histone-binding protein RBBP4-like N-terminal" evidence="8">
    <location>
        <begin position="27"/>
        <end position="97"/>
    </location>
</feature>
<organism evidence="9 10">
    <name type="scientific">Periconia macrospinosa</name>
    <dbReference type="NCBI Taxonomy" id="97972"/>
    <lineage>
        <taxon>Eukaryota</taxon>
        <taxon>Fungi</taxon>
        <taxon>Dikarya</taxon>
        <taxon>Ascomycota</taxon>
        <taxon>Pezizomycotina</taxon>
        <taxon>Dothideomycetes</taxon>
        <taxon>Pleosporomycetidae</taxon>
        <taxon>Pleosporales</taxon>
        <taxon>Massarineae</taxon>
        <taxon>Periconiaceae</taxon>
        <taxon>Periconia</taxon>
    </lineage>
</organism>
<dbReference type="InterPro" id="IPR019775">
    <property type="entry name" value="WD40_repeat_CS"/>
</dbReference>
<keyword evidence="10" id="KW-1185">Reference proteome</keyword>
<comment type="subcellular location">
    <subcellularLocation>
        <location evidence="1">Nucleus</location>
    </subcellularLocation>
</comment>
<dbReference type="Pfam" id="PF00400">
    <property type="entry name" value="WD40"/>
    <property type="match status" value="3"/>
</dbReference>
<sequence length="560" mass="62750">MADETMNNGPDAVPDEEQIMENKLINEEYKIWKKNSVFLYDMLYARALEWPTLTTQWLPDKKHIDGTNLSLHRAILGTHTSNQAQNYLQIAHVEIPDLRTPDLSELNERGEVGGHGHARQPFEYKIAQRINHPDEVNKARYQPQNPEIIASSCVNGDILIFDRTKHPMQPKDNTIKYEAALKGHSGEGFGLAWNSVNEGHLVTGNEDKTVRTWDLRGGFSKDSKGIDPTATYTVHSATVNDVQYHPTMPSIIGSVSDDLTWQGIDTRQKSRTRAMWRKVAHSDQVNCLAFHPDPKFETLLATGSSDKTIAIWDLRNFDRPLHTLQGHNEGVMGLQWHPQDPSVLASSSNDRRIRFWDLSKIGEEQTPDEAEEGPPELIFMHGGFTNRICDFDFNKNEPWVMMGAAEDNQLQIFRPARKLVEPLPENTNHGEGKEPVPDNNNLARSPTPTSAAHSPFVPEPVPEPERPCPAPAPAPPSPSPPPPSVVHQENQPVSPPPVASPELPTPSEETPVASSSPNPKRPKHKRNKSSRSIIPEAPWHLNTRDKVERITSPPPDYPQN</sequence>
<reference evidence="9 10" key="1">
    <citation type="journal article" date="2018" name="Sci. Rep.">
        <title>Comparative genomics provides insights into the lifestyle and reveals functional heterogeneity of dark septate endophytic fungi.</title>
        <authorList>
            <person name="Knapp D.G."/>
            <person name="Nemeth J.B."/>
            <person name="Barry K."/>
            <person name="Hainaut M."/>
            <person name="Henrissat B."/>
            <person name="Johnson J."/>
            <person name="Kuo A."/>
            <person name="Lim J.H.P."/>
            <person name="Lipzen A."/>
            <person name="Nolan M."/>
            <person name="Ohm R.A."/>
            <person name="Tamas L."/>
            <person name="Grigoriev I.V."/>
            <person name="Spatafora J.W."/>
            <person name="Nagy L.G."/>
            <person name="Kovacs G.M."/>
        </authorList>
    </citation>
    <scope>NUCLEOTIDE SEQUENCE [LARGE SCALE GENOMIC DNA]</scope>
    <source>
        <strain evidence="9 10">DSE2036</strain>
    </source>
</reference>
<evidence type="ECO:0000256" key="7">
    <source>
        <dbReference type="SAM" id="MobiDB-lite"/>
    </source>
</evidence>
<dbReference type="PRINTS" id="PR00320">
    <property type="entry name" value="GPROTEINBRPT"/>
</dbReference>
<dbReference type="AlphaFoldDB" id="A0A2V1DQC4"/>
<feature type="region of interest" description="Disordered" evidence="7">
    <location>
        <begin position="422"/>
        <end position="560"/>
    </location>
</feature>
<evidence type="ECO:0000313" key="9">
    <source>
        <dbReference type="EMBL" id="PVI00453.1"/>
    </source>
</evidence>
<dbReference type="SMART" id="SM00320">
    <property type="entry name" value="WD40"/>
    <property type="match status" value="6"/>
</dbReference>
<feature type="compositionally biased region" description="Low complexity" evidence="7">
    <location>
        <begin position="500"/>
        <end position="518"/>
    </location>
</feature>
<dbReference type="InterPro" id="IPR036322">
    <property type="entry name" value="WD40_repeat_dom_sf"/>
</dbReference>